<evidence type="ECO:0008006" key="6">
    <source>
        <dbReference type="Google" id="ProtNLM"/>
    </source>
</evidence>
<dbReference type="InterPro" id="IPR053996">
    <property type="entry name" value="DUF3829-like_C"/>
</dbReference>
<evidence type="ECO:0000259" key="3">
    <source>
        <dbReference type="Pfam" id="PF22219"/>
    </source>
</evidence>
<keyword evidence="1" id="KW-1133">Transmembrane helix</keyword>
<dbReference type="AlphaFoldDB" id="A0A412XR95"/>
<accession>A0A412XR95</accession>
<proteinExistence type="predicted"/>
<gene>
    <name evidence="4" type="ORF">DWW08_22160</name>
</gene>
<feature type="transmembrane region" description="Helical" evidence="1">
    <location>
        <begin position="38"/>
        <end position="57"/>
    </location>
</feature>
<organism evidence="4 5">
    <name type="scientific">Bacteroides fragilis</name>
    <dbReference type="NCBI Taxonomy" id="817"/>
    <lineage>
        <taxon>Bacteria</taxon>
        <taxon>Pseudomonadati</taxon>
        <taxon>Bacteroidota</taxon>
        <taxon>Bacteroidia</taxon>
        <taxon>Bacteroidales</taxon>
        <taxon>Bacteroidaceae</taxon>
        <taxon>Bacteroides</taxon>
    </lineage>
</organism>
<name>A0A412XR95_BACFG</name>
<feature type="domain" description="DUF3829" evidence="3">
    <location>
        <begin position="216"/>
        <end position="319"/>
    </location>
</feature>
<dbReference type="EMBL" id="QRZH01000030">
    <property type="protein sequence ID" value="RGV47686.1"/>
    <property type="molecule type" value="Genomic_DNA"/>
</dbReference>
<feature type="domain" description="DUF3829" evidence="2">
    <location>
        <begin position="66"/>
        <end position="214"/>
    </location>
</feature>
<dbReference type="Gene3D" id="1.20.120.930">
    <property type="entry name" value="Uncharacterised protein PF12889, N-terminal DUF3829"/>
    <property type="match status" value="1"/>
</dbReference>
<protein>
    <recommendedName>
        <fullName evidence="6">DUF3829 domain-containing protein</fullName>
    </recommendedName>
</protein>
<sequence>MDGFESKTTFILLLVQYQLSIGLFYLLIIKGNIMKKNLLFFGALVSAFLLASCSGGSKSKAPVASTADIENATEVIKYYNTSLGVLKDMVKEKDVNAVLDYMEQKGKVPALTAIAPPAVVAKDSATVMNPGDYFNGETRQNLVQNYAGLFKARAEFYANFDTYLSYLKKKDVTKAKQLLDANYQLSTQMSEYKQNVFDILSPFTEQAEQVLLADSPLKEQIMSVRKMSATMQSILNLYARKHMMDGPRIDLKVTELTKQLDAAKKLPAVNGHESEMKSYQTFLSQVETFIKQVQKAREKGEYSDADYDMLTSAYETSII</sequence>
<comment type="caution">
    <text evidence="4">The sequence shown here is derived from an EMBL/GenBank/DDBJ whole genome shotgun (WGS) entry which is preliminary data.</text>
</comment>
<dbReference type="Gene3D" id="1.20.58.820">
    <property type="entry name" value="Uncharacterised protein PF12889, C-terminal DUF3829"/>
    <property type="match status" value="1"/>
</dbReference>
<feature type="transmembrane region" description="Helical" evidence="1">
    <location>
        <begin position="6"/>
        <end position="26"/>
    </location>
</feature>
<dbReference type="Pfam" id="PF20893">
    <property type="entry name" value="DUF6845"/>
    <property type="match status" value="1"/>
</dbReference>
<dbReference type="Proteomes" id="UP000286270">
    <property type="component" value="Unassembled WGS sequence"/>
</dbReference>
<evidence type="ECO:0000313" key="5">
    <source>
        <dbReference type="Proteomes" id="UP000286270"/>
    </source>
</evidence>
<evidence type="ECO:0000256" key="1">
    <source>
        <dbReference type="SAM" id="Phobius"/>
    </source>
</evidence>
<evidence type="ECO:0000313" key="4">
    <source>
        <dbReference type="EMBL" id="RGV47686.1"/>
    </source>
</evidence>
<keyword evidence="1" id="KW-0812">Transmembrane</keyword>
<dbReference type="InterPro" id="IPR049273">
    <property type="entry name" value="DUF3829-like_N"/>
</dbReference>
<dbReference type="Pfam" id="PF22219">
    <property type="entry name" value="DUF3829_2nd"/>
    <property type="match status" value="1"/>
</dbReference>
<reference evidence="4 5" key="1">
    <citation type="submission" date="2018-08" db="EMBL/GenBank/DDBJ databases">
        <title>A genome reference for cultivated species of the human gut microbiota.</title>
        <authorList>
            <person name="Zou Y."/>
            <person name="Xue W."/>
            <person name="Luo G."/>
        </authorList>
    </citation>
    <scope>NUCLEOTIDE SEQUENCE [LARGE SCALE GENOMIC DNA]</scope>
    <source>
        <strain evidence="4 5">AF14-26</strain>
    </source>
</reference>
<evidence type="ECO:0000259" key="2">
    <source>
        <dbReference type="Pfam" id="PF20893"/>
    </source>
</evidence>
<keyword evidence="1" id="KW-0472">Membrane</keyword>